<dbReference type="AlphaFoldDB" id="F8Q4Y9"/>
<protein>
    <submittedName>
        <fullName evidence="1">Uncharacterized protein</fullName>
    </submittedName>
</protein>
<name>F8Q4Y9_SERL3</name>
<dbReference type="OMA" id="ACTANLD"/>
<gene>
    <name evidence="1" type="ORF">SERLA73DRAFT_58688</name>
</gene>
<dbReference type="Proteomes" id="UP000008063">
    <property type="component" value="Unassembled WGS sequence"/>
</dbReference>
<dbReference type="OrthoDB" id="3515175at2759"/>
<sequence>MGQRHQAFVIARIRPAGGGPPRLRCIAAFHHQWCYGTLPLGATRRFLTLVKQKSNADIIKAEIRAIEGKYTDRQDFPAVPCPFVAFLLASSWTTDLEDPKNRYISGRLFSHSILNANMESGAGGKEYFACFSIE</sequence>
<dbReference type="InParanoid" id="F8Q4Y9"/>
<accession>F8Q4Y9</accession>
<proteinExistence type="predicted"/>
<organism evidence="2">
    <name type="scientific">Serpula lacrymans var. lacrymans (strain S7.3)</name>
    <name type="common">Dry rot fungus</name>
    <dbReference type="NCBI Taxonomy" id="936435"/>
    <lineage>
        <taxon>Eukaryota</taxon>
        <taxon>Fungi</taxon>
        <taxon>Dikarya</taxon>
        <taxon>Basidiomycota</taxon>
        <taxon>Agaricomycotina</taxon>
        <taxon>Agaricomycetes</taxon>
        <taxon>Agaricomycetidae</taxon>
        <taxon>Boletales</taxon>
        <taxon>Coniophorineae</taxon>
        <taxon>Serpulaceae</taxon>
        <taxon>Serpula</taxon>
    </lineage>
</organism>
<keyword evidence="2" id="KW-1185">Reference proteome</keyword>
<evidence type="ECO:0000313" key="2">
    <source>
        <dbReference type="Proteomes" id="UP000008063"/>
    </source>
</evidence>
<dbReference type="EMBL" id="GL945483">
    <property type="protein sequence ID" value="EGN96616.1"/>
    <property type="molecule type" value="Genomic_DNA"/>
</dbReference>
<evidence type="ECO:0000313" key="1">
    <source>
        <dbReference type="EMBL" id="EGN96616.1"/>
    </source>
</evidence>
<dbReference type="STRING" id="936435.F8Q4Y9"/>
<dbReference type="HOGENOM" id="CLU_156743_0_0_1"/>
<reference evidence="2" key="1">
    <citation type="journal article" date="2011" name="Science">
        <title>The plant cell wall-decomposing machinery underlies the functional diversity of forest fungi.</title>
        <authorList>
            <person name="Eastwood D.C."/>
            <person name="Floudas D."/>
            <person name="Binder M."/>
            <person name="Majcherczyk A."/>
            <person name="Schneider P."/>
            <person name="Aerts A."/>
            <person name="Asiegbu F.O."/>
            <person name="Baker S.E."/>
            <person name="Barry K."/>
            <person name="Bendiksby M."/>
            <person name="Blumentritt M."/>
            <person name="Coutinho P.M."/>
            <person name="Cullen D."/>
            <person name="de Vries R.P."/>
            <person name="Gathman A."/>
            <person name="Goodell B."/>
            <person name="Henrissat B."/>
            <person name="Ihrmark K."/>
            <person name="Kauserud H."/>
            <person name="Kohler A."/>
            <person name="LaButti K."/>
            <person name="Lapidus A."/>
            <person name="Lavin J.L."/>
            <person name="Lee Y.-H."/>
            <person name="Lindquist E."/>
            <person name="Lilly W."/>
            <person name="Lucas S."/>
            <person name="Morin E."/>
            <person name="Murat C."/>
            <person name="Oguiza J.A."/>
            <person name="Park J."/>
            <person name="Pisabarro A.G."/>
            <person name="Riley R."/>
            <person name="Rosling A."/>
            <person name="Salamov A."/>
            <person name="Schmidt O."/>
            <person name="Schmutz J."/>
            <person name="Skrede I."/>
            <person name="Stenlid J."/>
            <person name="Wiebenga A."/>
            <person name="Xie X."/>
            <person name="Kuees U."/>
            <person name="Hibbett D.S."/>
            <person name="Hoffmeister D."/>
            <person name="Hoegberg N."/>
            <person name="Martin F."/>
            <person name="Grigoriev I.V."/>
            <person name="Watkinson S.C."/>
        </authorList>
    </citation>
    <scope>NUCLEOTIDE SEQUENCE [LARGE SCALE GENOMIC DNA]</scope>
    <source>
        <strain evidence="2">strain S7.3</strain>
    </source>
</reference>